<dbReference type="InterPro" id="IPR003439">
    <property type="entry name" value="ABC_transporter-like_ATP-bd"/>
</dbReference>
<dbReference type="NCBIfam" id="NF010068">
    <property type="entry name" value="PRK13548.1"/>
    <property type="match status" value="1"/>
</dbReference>
<dbReference type="OrthoDB" id="9810077at2"/>
<dbReference type="SUPFAM" id="SSF52540">
    <property type="entry name" value="P-loop containing nucleoside triphosphate hydrolases"/>
    <property type="match status" value="1"/>
</dbReference>
<sequence>MQKEAHVTLKATAIDIEISSVKLLQNVSIELTPGKLLGVLGPNGAGKSTLLKVLSGDLTPTNGTITLDDIPLHKWASIELAKRRAVMPQASQLAFPFSARDVVSMGRWPFEKLCTPFINRLAVEKAMSLADIKHLADRPYPVLSGGEKQRVQLARALTQSIGLTGDTETKFLLLDEPTAGLDIAHQHAVLAAAKKQCKERNTAGLAILHDLNQAAQYCDSIAIISNGTLISNGPTLEVMEPELLSDIFSCSISRSIDSASSTPVFISTI</sequence>
<keyword evidence="1" id="KW-0813">Transport</keyword>
<comment type="function">
    <text evidence="5">Part of the ABC transporter complex HmuTUV involved in hemin import. Responsible for energy coupling to the transport system.</text>
</comment>
<dbReference type="STRING" id="1489064.WH96_17390"/>
<dbReference type="GO" id="GO:0016887">
    <property type="term" value="F:ATP hydrolysis activity"/>
    <property type="evidence" value="ECO:0007669"/>
    <property type="project" value="InterPro"/>
</dbReference>
<evidence type="ECO:0000313" key="7">
    <source>
        <dbReference type="EMBL" id="KLN59439.1"/>
    </source>
</evidence>
<evidence type="ECO:0000256" key="2">
    <source>
        <dbReference type="ARBA" id="ARBA00022741"/>
    </source>
</evidence>
<dbReference type="InterPro" id="IPR003593">
    <property type="entry name" value="AAA+_ATPase"/>
</dbReference>
<accession>A0A0H2MAB0</accession>
<keyword evidence="8" id="KW-1185">Reference proteome</keyword>
<dbReference type="PANTHER" id="PTHR42794:SF1">
    <property type="entry name" value="HEMIN IMPORT ATP-BINDING PROTEIN HMUV"/>
    <property type="match status" value="1"/>
</dbReference>
<evidence type="ECO:0000259" key="6">
    <source>
        <dbReference type="PROSITE" id="PS50893"/>
    </source>
</evidence>
<dbReference type="GO" id="GO:0005524">
    <property type="term" value="F:ATP binding"/>
    <property type="evidence" value="ECO:0007669"/>
    <property type="project" value="UniProtKB-KW"/>
</dbReference>
<evidence type="ECO:0000313" key="8">
    <source>
        <dbReference type="Proteomes" id="UP000035444"/>
    </source>
</evidence>
<dbReference type="Gene3D" id="3.40.50.300">
    <property type="entry name" value="P-loop containing nucleotide triphosphate hydrolases"/>
    <property type="match status" value="1"/>
</dbReference>
<protein>
    <recommendedName>
        <fullName evidence="6">ABC transporter domain-containing protein</fullName>
    </recommendedName>
</protein>
<dbReference type="EMBL" id="LAQL01000015">
    <property type="protein sequence ID" value="KLN59439.1"/>
    <property type="molecule type" value="Genomic_DNA"/>
</dbReference>
<dbReference type="CDD" id="cd03214">
    <property type="entry name" value="ABC_Iron-Siderophores_B12_Hemin"/>
    <property type="match status" value="1"/>
</dbReference>
<dbReference type="InterPro" id="IPR017871">
    <property type="entry name" value="ABC_transporter-like_CS"/>
</dbReference>
<gene>
    <name evidence="7" type="ORF">WH96_17390</name>
</gene>
<evidence type="ECO:0000256" key="3">
    <source>
        <dbReference type="ARBA" id="ARBA00022840"/>
    </source>
</evidence>
<dbReference type="PANTHER" id="PTHR42794">
    <property type="entry name" value="HEMIN IMPORT ATP-BINDING PROTEIN HMUV"/>
    <property type="match status" value="1"/>
</dbReference>
<dbReference type="Proteomes" id="UP000035444">
    <property type="component" value="Unassembled WGS sequence"/>
</dbReference>
<proteinExistence type="predicted"/>
<dbReference type="SMART" id="SM00382">
    <property type="entry name" value="AAA"/>
    <property type="match status" value="1"/>
</dbReference>
<comment type="caution">
    <text evidence="7">The sequence shown here is derived from an EMBL/GenBank/DDBJ whole genome shotgun (WGS) entry which is preliminary data.</text>
</comment>
<dbReference type="PATRIC" id="fig|1489064.4.peg.472"/>
<dbReference type="PROSITE" id="PS00211">
    <property type="entry name" value="ABC_TRANSPORTER_1"/>
    <property type="match status" value="1"/>
</dbReference>
<keyword evidence="2" id="KW-0547">Nucleotide-binding</keyword>
<organism evidence="7 8">
    <name type="scientific">Kiloniella spongiae</name>
    <dbReference type="NCBI Taxonomy" id="1489064"/>
    <lineage>
        <taxon>Bacteria</taxon>
        <taxon>Pseudomonadati</taxon>
        <taxon>Pseudomonadota</taxon>
        <taxon>Alphaproteobacteria</taxon>
        <taxon>Rhodospirillales</taxon>
        <taxon>Kiloniellaceae</taxon>
        <taxon>Kiloniella</taxon>
    </lineage>
</organism>
<keyword evidence="4" id="KW-1278">Translocase</keyword>
<name>A0A0H2MAB0_9PROT</name>
<dbReference type="PROSITE" id="PS50893">
    <property type="entry name" value="ABC_TRANSPORTER_2"/>
    <property type="match status" value="1"/>
</dbReference>
<evidence type="ECO:0000256" key="4">
    <source>
        <dbReference type="ARBA" id="ARBA00022967"/>
    </source>
</evidence>
<reference evidence="7 8" key="1">
    <citation type="submission" date="2015-03" db="EMBL/GenBank/DDBJ databases">
        <title>Genome Sequence of Kiloniella spongiae MEBiC09566, isolated from a marine sponge.</title>
        <authorList>
            <person name="Shao Z."/>
            <person name="Wang L."/>
            <person name="Li X."/>
        </authorList>
    </citation>
    <scope>NUCLEOTIDE SEQUENCE [LARGE SCALE GENOMIC DNA]</scope>
    <source>
        <strain evidence="7 8">MEBiC09566</strain>
    </source>
</reference>
<dbReference type="InterPro" id="IPR027417">
    <property type="entry name" value="P-loop_NTPase"/>
</dbReference>
<dbReference type="AlphaFoldDB" id="A0A0H2MAB0"/>
<evidence type="ECO:0000256" key="1">
    <source>
        <dbReference type="ARBA" id="ARBA00022448"/>
    </source>
</evidence>
<feature type="domain" description="ABC transporter" evidence="6">
    <location>
        <begin position="9"/>
        <end position="251"/>
    </location>
</feature>
<evidence type="ECO:0000256" key="5">
    <source>
        <dbReference type="ARBA" id="ARBA00037066"/>
    </source>
</evidence>
<keyword evidence="3" id="KW-0067">ATP-binding</keyword>
<dbReference type="Pfam" id="PF00005">
    <property type="entry name" value="ABC_tran"/>
    <property type="match status" value="1"/>
</dbReference>